<dbReference type="Gene3D" id="3.30.530.20">
    <property type="match status" value="1"/>
</dbReference>
<dbReference type="InterPro" id="IPR023393">
    <property type="entry name" value="START-like_dom_sf"/>
</dbReference>
<name>A0AAU2VDJ5_9ACTN</name>
<accession>A0AAU2VDJ5</accession>
<gene>
    <name evidence="1" type="ORF">OG549_35635</name>
</gene>
<dbReference type="EMBL" id="CP108318">
    <property type="protein sequence ID" value="WTW65552.1"/>
    <property type="molecule type" value="Genomic_DNA"/>
</dbReference>
<protein>
    <submittedName>
        <fullName evidence="1">SRPBCC family protein</fullName>
    </submittedName>
</protein>
<dbReference type="Pfam" id="PF10604">
    <property type="entry name" value="Polyketide_cyc2"/>
    <property type="match status" value="1"/>
</dbReference>
<evidence type="ECO:0000313" key="1">
    <source>
        <dbReference type="EMBL" id="WTW65552.1"/>
    </source>
</evidence>
<dbReference type="InterPro" id="IPR019587">
    <property type="entry name" value="Polyketide_cyclase/dehydratase"/>
</dbReference>
<dbReference type="CDD" id="cd07821">
    <property type="entry name" value="PYR_PYL_RCAR_like"/>
    <property type="match status" value="1"/>
</dbReference>
<sequence>MARRLRSVELDFAESAPVRLVFTAHVSAGPAAVYRSLAEEVSDTPAWFSSVASARPLDGGAGREIRLRGGVFFRETIMAREPGERYAYRIDETNTPGVRALLEEWRLTPDGSGTTVRWTMASDGPALFRLVMRAAGPGVGRSFKGAMRKLDRRLSGAPAA</sequence>
<proteinExistence type="predicted"/>
<dbReference type="SUPFAM" id="SSF55961">
    <property type="entry name" value="Bet v1-like"/>
    <property type="match status" value="1"/>
</dbReference>
<dbReference type="AlphaFoldDB" id="A0AAU2VDJ5"/>
<reference evidence="1" key="1">
    <citation type="submission" date="2022-10" db="EMBL/GenBank/DDBJ databases">
        <title>The complete genomes of actinobacterial strains from the NBC collection.</title>
        <authorList>
            <person name="Joergensen T.S."/>
            <person name="Alvarez Arevalo M."/>
            <person name="Sterndorff E.B."/>
            <person name="Faurdal D."/>
            <person name="Vuksanovic O."/>
            <person name="Mourched A.-S."/>
            <person name="Charusanti P."/>
            <person name="Shaw S."/>
            <person name="Blin K."/>
            <person name="Weber T."/>
        </authorList>
    </citation>
    <scope>NUCLEOTIDE SEQUENCE</scope>
    <source>
        <strain evidence="1">NBC_00003</strain>
    </source>
</reference>
<organism evidence="1">
    <name type="scientific">Streptomyces sp. NBC_00003</name>
    <dbReference type="NCBI Taxonomy" id="2903608"/>
    <lineage>
        <taxon>Bacteria</taxon>
        <taxon>Bacillati</taxon>
        <taxon>Actinomycetota</taxon>
        <taxon>Actinomycetes</taxon>
        <taxon>Kitasatosporales</taxon>
        <taxon>Streptomycetaceae</taxon>
        <taxon>Streptomyces</taxon>
    </lineage>
</organism>